<accession>A0A2D2DG77</accession>
<proteinExistence type="predicted"/>
<keyword evidence="2" id="KW-1185">Reference proteome</keyword>
<evidence type="ECO:0000313" key="1">
    <source>
        <dbReference type="EMBL" id="ATQ73939.1"/>
    </source>
</evidence>
<dbReference type="RefSeq" id="WP_099873928.1">
    <property type="nucleotide sequence ID" value="NZ_CP024608.1"/>
</dbReference>
<dbReference type="Proteomes" id="UP000229897">
    <property type="component" value="Chromosome"/>
</dbReference>
<reference evidence="1" key="1">
    <citation type="submission" date="2017-10" db="EMBL/GenBank/DDBJ databases">
        <title>Massilia psychrophilum sp. nov., a novel purple-pigmented bacterium isolated from Tianshan glacier, Xinjiang Municipality, China.</title>
        <authorList>
            <person name="Wang H."/>
        </authorList>
    </citation>
    <scope>NUCLEOTIDE SEQUENCE [LARGE SCALE GENOMIC DNA]</scope>
    <source>
        <strain evidence="1">B2</strain>
    </source>
</reference>
<name>A0A2D2DG77_9BURK</name>
<dbReference type="OrthoDB" id="8769367at2"/>
<dbReference type="KEGG" id="mass:CR152_04965"/>
<evidence type="ECO:0000313" key="2">
    <source>
        <dbReference type="Proteomes" id="UP000229897"/>
    </source>
</evidence>
<organism evidence="1 2">
    <name type="scientific">Massilia violaceinigra</name>
    <dbReference type="NCBI Taxonomy" id="2045208"/>
    <lineage>
        <taxon>Bacteria</taxon>
        <taxon>Pseudomonadati</taxon>
        <taxon>Pseudomonadota</taxon>
        <taxon>Betaproteobacteria</taxon>
        <taxon>Burkholderiales</taxon>
        <taxon>Oxalobacteraceae</taxon>
        <taxon>Telluria group</taxon>
        <taxon>Massilia</taxon>
    </lineage>
</organism>
<gene>
    <name evidence="1" type="ORF">CR152_04965</name>
</gene>
<protein>
    <submittedName>
        <fullName evidence="1">Uncharacterized protein</fullName>
    </submittedName>
</protein>
<dbReference type="EMBL" id="CP024608">
    <property type="protein sequence ID" value="ATQ73939.1"/>
    <property type="molecule type" value="Genomic_DNA"/>
</dbReference>
<sequence>MSTFLMILAVIAIVAGAVAAGFYYYQRNQFSRLAGDFKLYAPYLVEQTARVRLRVQPLGREYIGEEDADAYAEMKKLWSGMTNHRMKLLGTFASDEDQRVYIIGQHPDNKIVGLVGLQRGMRPFVEFLKLSSSGTVGVLSGAPGARALRLPTLTVEPNNKASWRSAVAAFASTPEGRALDVNNLIVLFERVHAARMDHQLAAAPTLPQIKSHAAAQGAADSLHGQQLEHALEMNHVAWTEAVQVALLDNTKRKLKLTVETWARLEPQLIVIHAGMNVDDVLAKLAEYPAVDALGVQLKAQELGPLDIFDQMNERLATADRRRLVLKLNSPVAAAIYARAGAMQSAGVSPQALAA</sequence>
<dbReference type="AlphaFoldDB" id="A0A2D2DG77"/>